<dbReference type="EMBL" id="ACVA01000031">
    <property type="protein sequence ID" value="EEX18869.1"/>
    <property type="molecule type" value="Genomic_DNA"/>
</dbReference>
<evidence type="ECO:0000313" key="3">
    <source>
        <dbReference type="Proteomes" id="UP000003327"/>
    </source>
</evidence>
<dbReference type="eggNOG" id="COG0671">
    <property type="taxonomic scope" value="Bacteria"/>
</dbReference>
<evidence type="ECO:0008006" key="4">
    <source>
        <dbReference type="Google" id="ProtNLM"/>
    </source>
</evidence>
<keyword evidence="1" id="KW-1133">Transmembrane helix</keyword>
<dbReference type="HOGENOM" id="CLU_093776_1_1_10"/>
<dbReference type="CDD" id="cd01610">
    <property type="entry name" value="PAP2_like"/>
    <property type="match status" value="1"/>
</dbReference>
<dbReference type="Gene3D" id="1.20.144.10">
    <property type="entry name" value="Phosphatidic acid phosphatase type 2/haloperoxidase"/>
    <property type="match status" value="1"/>
</dbReference>
<reference evidence="2 3" key="1">
    <citation type="submission" date="2009-09" db="EMBL/GenBank/DDBJ databases">
        <authorList>
            <person name="Weinstock G."/>
            <person name="Sodergren E."/>
            <person name="Clifton S."/>
            <person name="Fulton L."/>
            <person name="Fulton B."/>
            <person name="Courtney L."/>
            <person name="Fronick C."/>
            <person name="Harrison M."/>
            <person name="Strong C."/>
            <person name="Farmer C."/>
            <person name="Delahaunty K."/>
            <person name="Markovic C."/>
            <person name="Hall O."/>
            <person name="Minx P."/>
            <person name="Tomlinson C."/>
            <person name="Mitreva M."/>
            <person name="Nelson J."/>
            <person name="Hou S."/>
            <person name="Wollam A."/>
            <person name="Pepin K.H."/>
            <person name="Johnson M."/>
            <person name="Bhonagiri V."/>
            <person name="Nash W.E."/>
            <person name="Warren W."/>
            <person name="Chinwalla A."/>
            <person name="Mardis E.R."/>
            <person name="Wilson R.K."/>
        </authorList>
    </citation>
    <scope>NUCLEOTIDE SEQUENCE [LARGE SCALE GENOMIC DNA]</scope>
    <source>
        <strain evidence="2 3">F0319</strain>
    </source>
</reference>
<keyword evidence="1" id="KW-0472">Membrane</keyword>
<keyword evidence="1" id="KW-0812">Transmembrane</keyword>
<sequence>MIVKVLEEPFEMNEKNIILTARVVSMVLTPFYLPVVGILAIFTFSYLSMFPWQAKLSYILLVYAFTVLFPTVLIHLYRQYQGWTPIQLGQKEKRVVPYILSIVCYFTCFYIMNLLHLPHMLTSILIVALVIQILCAIINIWWKISTHTAAIGGVTGSLIAFSLLYNFDPMWWLCLTLIVSGMVGSSRMILRQHSLEQVTSGFFLGIVSSFLTIINL</sequence>
<organism evidence="2 3">
    <name type="scientific">Prevotella veroralis F0319</name>
    <dbReference type="NCBI Taxonomy" id="649761"/>
    <lineage>
        <taxon>Bacteria</taxon>
        <taxon>Pseudomonadati</taxon>
        <taxon>Bacteroidota</taxon>
        <taxon>Bacteroidia</taxon>
        <taxon>Bacteroidales</taxon>
        <taxon>Prevotellaceae</taxon>
        <taxon>Prevotella</taxon>
    </lineage>
</organism>
<proteinExistence type="predicted"/>
<name>C9MP66_9BACT</name>
<feature type="transmembrane region" description="Helical" evidence="1">
    <location>
        <begin position="56"/>
        <end position="74"/>
    </location>
</feature>
<feature type="transmembrane region" description="Helical" evidence="1">
    <location>
        <begin position="121"/>
        <end position="141"/>
    </location>
</feature>
<feature type="transmembrane region" description="Helical" evidence="1">
    <location>
        <begin position="21"/>
        <end position="44"/>
    </location>
</feature>
<protein>
    <recommendedName>
        <fullName evidence="4">Phosphatidic acid phosphatase type 2/haloperoxidase domain-containing protein</fullName>
    </recommendedName>
</protein>
<feature type="transmembrane region" description="Helical" evidence="1">
    <location>
        <begin position="95"/>
        <end position="115"/>
    </location>
</feature>
<feature type="transmembrane region" description="Helical" evidence="1">
    <location>
        <begin position="197"/>
        <end position="214"/>
    </location>
</feature>
<feature type="transmembrane region" description="Helical" evidence="1">
    <location>
        <begin position="170"/>
        <end position="190"/>
    </location>
</feature>
<accession>C9MP66</accession>
<evidence type="ECO:0000256" key="1">
    <source>
        <dbReference type="SAM" id="Phobius"/>
    </source>
</evidence>
<dbReference type="AlphaFoldDB" id="C9MP66"/>
<gene>
    <name evidence="2" type="ORF">HMPREF0973_01404</name>
</gene>
<keyword evidence="3" id="KW-1185">Reference proteome</keyword>
<dbReference type="STRING" id="649761.HMPREF0973_01404"/>
<dbReference type="Proteomes" id="UP000003327">
    <property type="component" value="Unassembled WGS sequence"/>
</dbReference>
<comment type="caution">
    <text evidence="2">The sequence shown here is derived from an EMBL/GenBank/DDBJ whole genome shotgun (WGS) entry which is preliminary data.</text>
</comment>
<evidence type="ECO:0000313" key="2">
    <source>
        <dbReference type="EMBL" id="EEX18869.1"/>
    </source>
</evidence>
<feature type="transmembrane region" description="Helical" evidence="1">
    <location>
        <begin position="148"/>
        <end position="164"/>
    </location>
</feature>